<reference evidence="1" key="1">
    <citation type="journal article" date="2023" name="Nat. Commun.">
        <title>Diploid and tetraploid genomes of Acorus and the evolution of monocots.</title>
        <authorList>
            <person name="Ma L."/>
            <person name="Liu K.W."/>
            <person name="Li Z."/>
            <person name="Hsiao Y.Y."/>
            <person name="Qi Y."/>
            <person name="Fu T."/>
            <person name="Tang G.D."/>
            <person name="Zhang D."/>
            <person name="Sun W.H."/>
            <person name="Liu D.K."/>
            <person name="Li Y."/>
            <person name="Chen G.Z."/>
            <person name="Liu X.D."/>
            <person name="Liao X.Y."/>
            <person name="Jiang Y.T."/>
            <person name="Yu X."/>
            <person name="Hao Y."/>
            <person name="Huang J."/>
            <person name="Zhao X.W."/>
            <person name="Ke S."/>
            <person name="Chen Y.Y."/>
            <person name="Wu W.L."/>
            <person name="Hsu J.L."/>
            <person name="Lin Y.F."/>
            <person name="Huang M.D."/>
            <person name="Li C.Y."/>
            <person name="Huang L."/>
            <person name="Wang Z.W."/>
            <person name="Zhao X."/>
            <person name="Zhong W.Y."/>
            <person name="Peng D.H."/>
            <person name="Ahmad S."/>
            <person name="Lan S."/>
            <person name="Zhang J.S."/>
            <person name="Tsai W.C."/>
            <person name="Van de Peer Y."/>
            <person name="Liu Z.J."/>
        </authorList>
    </citation>
    <scope>NUCLEOTIDE SEQUENCE</scope>
    <source>
        <strain evidence="1">SCP</strain>
    </source>
</reference>
<dbReference type="EMBL" id="JAUJYN010000074">
    <property type="protein sequence ID" value="KAK1256885.1"/>
    <property type="molecule type" value="Genomic_DNA"/>
</dbReference>
<proteinExistence type="predicted"/>
<name>A0AAV8ZZA2_ACOGR</name>
<reference evidence="1" key="2">
    <citation type="submission" date="2023-06" db="EMBL/GenBank/DDBJ databases">
        <authorList>
            <person name="Ma L."/>
            <person name="Liu K.-W."/>
            <person name="Li Z."/>
            <person name="Hsiao Y.-Y."/>
            <person name="Qi Y."/>
            <person name="Fu T."/>
            <person name="Tang G."/>
            <person name="Zhang D."/>
            <person name="Sun W.-H."/>
            <person name="Liu D.-K."/>
            <person name="Li Y."/>
            <person name="Chen G.-Z."/>
            <person name="Liu X.-D."/>
            <person name="Liao X.-Y."/>
            <person name="Jiang Y.-T."/>
            <person name="Yu X."/>
            <person name="Hao Y."/>
            <person name="Huang J."/>
            <person name="Zhao X.-W."/>
            <person name="Ke S."/>
            <person name="Chen Y.-Y."/>
            <person name="Wu W.-L."/>
            <person name="Hsu J.-L."/>
            <person name="Lin Y.-F."/>
            <person name="Huang M.-D."/>
            <person name="Li C.-Y."/>
            <person name="Huang L."/>
            <person name="Wang Z.-W."/>
            <person name="Zhao X."/>
            <person name="Zhong W.-Y."/>
            <person name="Peng D.-H."/>
            <person name="Ahmad S."/>
            <person name="Lan S."/>
            <person name="Zhang J.-S."/>
            <person name="Tsai W.-C."/>
            <person name="Van De Peer Y."/>
            <person name="Liu Z.-J."/>
        </authorList>
    </citation>
    <scope>NUCLEOTIDE SEQUENCE</scope>
    <source>
        <strain evidence="1">SCP</strain>
        <tissue evidence="1">Leaves</tissue>
    </source>
</reference>
<accession>A0AAV8ZZA2</accession>
<protein>
    <submittedName>
        <fullName evidence="1">Uncharacterized protein</fullName>
    </submittedName>
</protein>
<sequence length="93" mass="11220">MRERDTFSWVRVRVGEGGWGEEWEREQVRREGDSVSGEGGKGEVRILRYVCHRKPWPPLKRMRSSCRRCRFQGMFCECLFSYYKMEMKSLFTV</sequence>
<gene>
    <name evidence="1" type="ORF">QJS04_geneDACA024853</name>
</gene>
<dbReference type="AlphaFoldDB" id="A0AAV8ZZA2"/>
<evidence type="ECO:0000313" key="1">
    <source>
        <dbReference type="EMBL" id="KAK1256885.1"/>
    </source>
</evidence>
<comment type="caution">
    <text evidence="1">The sequence shown here is derived from an EMBL/GenBank/DDBJ whole genome shotgun (WGS) entry which is preliminary data.</text>
</comment>
<organism evidence="1 2">
    <name type="scientific">Acorus gramineus</name>
    <name type="common">Dwarf sweet flag</name>
    <dbReference type="NCBI Taxonomy" id="55184"/>
    <lineage>
        <taxon>Eukaryota</taxon>
        <taxon>Viridiplantae</taxon>
        <taxon>Streptophyta</taxon>
        <taxon>Embryophyta</taxon>
        <taxon>Tracheophyta</taxon>
        <taxon>Spermatophyta</taxon>
        <taxon>Magnoliopsida</taxon>
        <taxon>Liliopsida</taxon>
        <taxon>Acoraceae</taxon>
        <taxon>Acorus</taxon>
    </lineage>
</organism>
<evidence type="ECO:0000313" key="2">
    <source>
        <dbReference type="Proteomes" id="UP001179952"/>
    </source>
</evidence>
<keyword evidence="2" id="KW-1185">Reference proteome</keyword>
<dbReference type="Proteomes" id="UP001179952">
    <property type="component" value="Unassembled WGS sequence"/>
</dbReference>